<gene>
    <name evidence="1" type="ORF">E2F46_01900</name>
</gene>
<dbReference type="EMBL" id="SMTF01000001">
    <property type="protein sequence ID" value="TDK28645.1"/>
    <property type="molecule type" value="Genomic_DNA"/>
</dbReference>
<reference evidence="1 2" key="1">
    <citation type="submission" date="2019-03" db="EMBL/GenBank/DDBJ databases">
        <title>Luteimonas zhaokaii sp.nov., isolated from the rectal contents of Plateau pika in Yushu, Qinghai Province, China.</title>
        <authorList>
            <person name="Zhang G."/>
        </authorList>
    </citation>
    <scope>NUCLEOTIDE SEQUENCE [LARGE SCALE GENOMIC DNA]</scope>
    <source>
        <strain evidence="1 2">B9</strain>
    </source>
</reference>
<comment type="caution">
    <text evidence="1">The sequence shown here is derived from an EMBL/GenBank/DDBJ whole genome shotgun (WGS) entry which is preliminary data.</text>
</comment>
<dbReference type="Gene3D" id="3.40.190.10">
    <property type="entry name" value="Periplasmic binding protein-like II"/>
    <property type="match status" value="2"/>
</dbReference>
<protein>
    <submittedName>
        <fullName evidence="1">Transporter substrate-binding domain-containing protein</fullName>
    </submittedName>
</protein>
<proteinExistence type="predicted"/>
<dbReference type="Proteomes" id="UP000294796">
    <property type="component" value="Unassembled WGS sequence"/>
</dbReference>
<evidence type="ECO:0000313" key="2">
    <source>
        <dbReference type="Proteomes" id="UP000294796"/>
    </source>
</evidence>
<dbReference type="SUPFAM" id="SSF53850">
    <property type="entry name" value="Periplasmic binding protein-like II"/>
    <property type="match status" value="1"/>
</dbReference>
<dbReference type="AlphaFoldDB" id="A0A4V3AMZ8"/>
<organism evidence="1 2">
    <name type="scientific">Luteimonas aestuarii</name>
    <dbReference type="NCBI Taxonomy" id="453837"/>
    <lineage>
        <taxon>Bacteria</taxon>
        <taxon>Pseudomonadati</taxon>
        <taxon>Pseudomonadota</taxon>
        <taxon>Gammaproteobacteria</taxon>
        <taxon>Lysobacterales</taxon>
        <taxon>Lysobacteraceae</taxon>
        <taxon>Luteimonas</taxon>
    </lineage>
</organism>
<sequence length="116" mass="12143">MPEGRSGVLAGSTTEDYAVAEGFDTRRFDGIGSAVAALCRQDVAAVIGDASVLEYFAYVNQGAGASVAGNNFSPEKYAFGLRHGSGISRPLTVQLLGMQEDGRAEMVRVKFFGSGD</sequence>
<keyword evidence="2" id="KW-1185">Reference proteome</keyword>
<dbReference type="OrthoDB" id="9799090at2"/>
<name>A0A4V3AMZ8_9GAMM</name>
<accession>A0A4V3AMZ8</accession>
<evidence type="ECO:0000313" key="1">
    <source>
        <dbReference type="EMBL" id="TDK28645.1"/>
    </source>
</evidence>